<feature type="compositionally biased region" description="Basic and acidic residues" evidence="2">
    <location>
        <begin position="1893"/>
        <end position="1909"/>
    </location>
</feature>
<feature type="region of interest" description="Disordered" evidence="2">
    <location>
        <begin position="1470"/>
        <end position="1503"/>
    </location>
</feature>
<proteinExistence type="predicted"/>
<evidence type="ECO:0000313" key="5">
    <source>
        <dbReference type="Proteomes" id="UP000187417"/>
    </source>
</evidence>
<dbReference type="InterPro" id="IPR027417">
    <property type="entry name" value="P-loop_NTPase"/>
</dbReference>
<evidence type="ECO:0000256" key="1">
    <source>
        <dbReference type="SAM" id="Coils"/>
    </source>
</evidence>
<sequence length="2950" mass="327996">MSEEDYERQIKEGLTEHIEAIYDRARQRADARRQETLARMDKGTDNASLWQQAWASYAKSQMLRSPSALGGEDTQLMQAAERALKILNQKTEKDKQAGDGTSGLTREIFDWQTLADFASLGTRELAENIVTTRALKKAARSERLTPTEKDIVELFRTSGLINEYIARRGGPTTGAKVGSGVAASLPYMAGFATTSGLGSGAAKTVGRALIKKEAKNLVGRGLRKLGEYTVSAAAMTPLQAGTYTNYHQRAQQQYTVAENGTVTEHPVPKYELMYKAAADSFTDVFTEHIGGELGKGVQKVLKWPVEQLGRRMGVKLSFDKLLPGYSRSRYLTDFRNRTLWNGPVDEWLEEVAGGILSPLLTGEHEQWRENLSGENLWTTFLTTSLMGAGFSALELPNVAAYVHKTHVLQTEEKKALAKIENEELRKQVFEAMHKPTMSQQAQAMAAIDWQAANIGKMDAAHAADYARFRLQRQILDGMETGDAEGEALHTAVQTAERWAYKGLDGKTATEEIITARRADGKTYVVLSGDTDEAATDGTLFVLDPETGQPGQIDRTELEHIERTPLAEFSARQAQIIEQQAEAENRAKQEQYDMETGTEAGIAPEEVARIVTPEAVQYANGDEVITADGVQGRITGKQGGSYVVQLDTGQFVLTPAHALTPKSEAPPPTETTTAIAPAQHNEATDTDTTNNEPIARQLAEAIRAAAGEQDAQRIIQRMLDGAADAGQRQMYSDALQFLQQHATATVPVEEHPTPVPAVPPPAAPARTEIPRIRKERTTPYTQSAAELGDFVSIEDVILRDIASGLRFAWKDSGNRRGLARELGFTGNENERRSRFSILSSDGITPEQYAERLYFQYGGGNTEQAHWDMDDKTIKDAVLEVLSRIHSPRQAYNAAVRLHNDTPNPYDDMDEEDYARMQEYEAEQERVRTELLYDDAFAQWAGQTSQDQWAEIDNLFIEDASESSKNTNFEATETAPPNPANYDDETENGNGIDTSAFGATGNDRSETVDGEQRNAPAGDDAYLGQQGGGSAAVRHGGGLDAISGPLTDDERRIAAETAAEIEARLDQYRAELHTLRTRYAAEKRNIGTAYEEDNQTTLFGPSHEPSDGDLFDVPRDFSDRNLNDILAPLQAEIGRLQERIARTEASKSKVIAEAVEAYHAQGTLPLREERQKEIPQNSTSAEDTFPPAITQEYDRYLHHAVASFPDKVFSVLNNDLIKAGFIRDVRRLAKKDVRAAIKLVAEANAAAQKYAGKPILTPRHSIHAELATLAESQHRTKTATSDTSAETGLFSPTEQTRHSKTGATLYSVKLAERIERNAFQSLKKRAKEHDGYYSSFTRSFLFDTPEDAEAFRGTAPTSDATRPTSEEQPAIQHPLFDKAALVPVDSYSPKAYNMYRFYSARAREGLGYKKQSIVQNDEARERFIDHIRKLAEQSADAAIRLVVEINKAAEQEEGKPVFPLQHSIYAELEEVHARQTAEKQQSETADDSASSAGTAPEYGAQNKLVTTEQYEELKRRMREKLGQLNAGFDPEILSIGAQMAAYHVEAGARRFADFSRRMIADLGDVIRPYLKPIYTAARQMPGMEEYAAQMDSYEQVEAFDMADLDKAEKTSQPTGTGAQYRLAGIYDMTGAVEKDTNETGNLRPEKNFRKDLERFSRAFADELGWEHETDRKGKTIYAQTNIAPAGGDGSFTLWAPETDLGIYVSVPVAPQSYDNRYGYSNNLKIKDIMGFGEPILWRLRNKEQTFLPNGHNRYAPADITVGELAELAKKELNAYLDNITAAKTLDHILQENQNTRNDERRENSSEKDYPAYGDGSRKDGALGTGILSAEKPVATVSGESGGIARFDRPDRNTGDAVAAGSTRTGRRSGSSGRVLLSTPPTVLLSGGAGTNTHQRKNDAGDHRHVEKGGESEVAKNTSYKNHVIERGHDLAPRGEVGKIKANLAAIRLIKEIEAEGREATPEEKAVLEQFSGWGGIPAIFKIAHPYHNELRELLTADEYEAARASTTTAFYTPPEVISSIWDMVERLGFDGGRILEPSAGIGHFFGLMPLSIRSKSDLTGIELDDLSGHILRALYPEAHIHIEGFEQQRIPNNSYSLVISNVPFGTFKVHDTFDRDLSSRFEIHDYFIAKSIRKLKPGGLGVFITSTATLDRSANLRNWVVNDGNADFIGAVRLNTGTFKNTAGTETSADIIIVRKRDEAGPAPYAVNMQSTITEREAPYERIIKLSNGKVKTEAATAHMNYNKYFHDNPQFMAGQMRFGFESGVEIRPTEQRCVPTSDIDQSRTLDSFISALPENIYTSAPAPATERIPQAVEAPNSTKEGGLTIIDGKPYIVRFGQAVPADWNSLKIRNRSKVEALGDYLRLKSAITELLDAERNDLPNIEQLRAELNDAYATFTRRYGTLSRNTRISFLRDDVDFPSIAAIENDKEIVTPDGKKRHDIQRSDIFFRRMLEPTRELKADTPKDAIAVSLYRYGRLDMPYIAELLHIPQEDTEKELLAQELIYVNPVTGLYEERNEYLSGNVREKLEQAEQANENGQFDANIRALVKIIPMDIPLPLIKVSLGSTWIPIALYEQFFKETFNVTAHIAKTSANKYIAKISNEGNTVDTNMGIPQAPGSKLALDRMNKTQTYISRSEYDPLAQKEKRVKDPEAMTQAAMKQTELEERFEQWIKGQDKTTTDKLVEIYNRTFNSTVERQIDVSSFDYFPNATHTKKPREHQKIGVMRGLQGATLLAHEVGTGKTLTLITTAMEMRRLGIAQKPCIVVQRSTFNQFASEIKSLYPAARVLVPSEKDLTASQRQELFAKIAYNDWDIVVLYHSYLDAIPDAPERVNEYIDTLIAEKMQQLEEIEANSPDNAKRQAYAIKKQIEGLENKKITDKTVKEEEKLKAQARTRALRLLDRRTDETMTFEQLGIDALLVDEAHAYKKLGFTTNLQNIKGIDPAASQRAQSMG</sequence>
<feature type="compositionally biased region" description="Polar residues" evidence="2">
    <location>
        <begin position="1353"/>
        <end position="1365"/>
    </location>
</feature>
<keyword evidence="1" id="KW-0175">Coiled coil</keyword>
<evidence type="ECO:0000256" key="2">
    <source>
        <dbReference type="SAM" id="MobiDB-lite"/>
    </source>
</evidence>
<feature type="compositionally biased region" description="Low complexity" evidence="2">
    <location>
        <begin position="1858"/>
        <end position="1871"/>
    </location>
</feature>
<feature type="compositionally biased region" description="Polar residues" evidence="2">
    <location>
        <begin position="1276"/>
        <end position="1292"/>
    </location>
</feature>
<reference evidence="4 5" key="1">
    <citation type="journal article" date="2016" name="Nat. Biotechnol.">
        <title>Measurement of bacterial replication rates in microbial communities.</title>
        <authorList>
            <person name="Brown C.T."/>
            <person name="Olm M.R."/>
            <person name="Thomas B.C."/>
            <person name="Banfield J.F."/>
        </authorList>
    </citation>
    <scope>NUCLEOTIDE SEQUENCE [LARGE SCALE GENOMIC DNA]</scope>
    <source>
        <strain evidence="4">CAG:67_53_122</strain>
    </source>
</reference>
<dbReference type="STRING" id="28117.BHV66_07150"/>
<feature type="compositionally biased region" description="Basic and acidic residues" evidence="2">
    <location>
        <begin position="1794"/>
        <end position="1818"/>
    </location>
</feature>
<feature type="domain" description="Large polyvalent protein-associated" evidence="3">
    <location>
        <begin position="276"/>
        <end position="408"/>
    </location>
</feature>
<evidence type="ECO:0000313" key="4">
    <source>
        <dbReference type="EMBL" id="OKY93856.1"/>
    </source>
</evidence>
<dbReference type="CDD" id="cd02440">
    <property type="entry name" value="AdoMet_MTases"/>
    <property type="match status" value="1"/>
</dbReference>
<dbReference type="InterPro" id="IPR052933">
    <property type="entry name" value="DNA_Protect_Modify"/>
</dbReference>
<evidence type="ECO:0000259" key="3">
    <source>
        <dbReference type="Pfam" id="PF18827"/>
    </source>
</evidence>
<dbReference type="Gene3D" id="3.40.50.300">
    <property type="entry name" value="P-loop containing nucleotide triphosphate hydrolases"/>
    <property type="match status" value="1"/>
</dbReference>
<feature type="region of interest" description="Disordered" evidence="2">
    <location>
        <begin position="1349"/>
        <end position="1370"/>
    </location>
</feature>
<dbReference type="PANTHER" id="PTHR41313:SF1">
    <property type="entry name" value="DNA METHYLASE ADENINE-SPECIFIC DOMAIN-CONTAINING PROTEIN"/>
    <property type="match status" value="1"/>
</dbReference>
<dbReference type="SUPFAM" id="SSF52540">
    <property type="entry name" value="P-loop containing nucleoside triphosphate hydrolases"/>
    <property type="match status" value="1"/>
</dbReference>
<feature type="region of interest" description="Disordered" evidence="2">
    <location>
        <begin position="1269"/>
        <end position="1294"/>
    </location>
</feature>
<feature type="region of interest" description="Disordered" evidence="2">
    <location>
        <begin position="1790"/>
        <end position="1821"/>
    </location>
</feature>
<dbReference type="InterPro" id="IPR029063">
    <property type="entry name" value="SAM-dependent_MTases_sf"/>
</dbReference>
<dbReference type="Gene3D" id="3.40.50.150">
    <property type="entry name" value="Vaccinia Virus protein VP39"/>
    <property type="match status" value="1"/>
</dbReference>
<protein>
    <recommendedName>
        <fullName evidence="3">Large polyvalent protein-associated domain-containing protein</fullName>
    </recommendedName>
</protein>
<accession>A0A1Q6F4U3</accession>
<dbReference type="Proteomes" id="UP000187417">
    <property type="component" value="Unassembled WGS sequence"/>
</dbReference>
<comment type="caution">
    <text evidence="4">The sequence shown here is derived from an EMBL/GenBank/DDBJ whole genome shotgun (WGS) entry which is preliminary data.</text>
</comment>
<dbReference type="InterPro" id="IPR040823">
    <property type="entry name" value="LPD14"/>
</dbReference>
<name>A0A1Q6F4U3_9BACT</name>
<dbReference type="PANTHER" id="PTHR41313">
    <property type="entry name" value="ADENINE-SPECIFIC METHYLTRANSFERASE"/>
    <property type="match status" value="1"/>
</dbReference>
<dbReference type="EMBL" id="MNQH01000031">
    <property type="protein sequence ID" value="OKY93856.1"/>
    <property type="molecule type" value="Genomic_DNA"/>
</dbReference>
<feature type="region of interest" description="Disordered" evidence="2">
    <location>
        <begin position="1837"/>
        <end position="1909"/>
    </location>
</feature>
<organism evidence="4 5">
    <name type="scientific">Alistipes putredinis</name>
    <dbReference type="NCBI Taxonomy" id="28117"/>
    <lineage>
        <taxon>Bacteria</taxon>
        <taxon>Pseudomonadati</taxon>
        <taxon>Bacteroidota</taxon>
        <taxon>Bacteroidia</taxon>
        <taxon>Bacteroidales</taxon>
        <taxon>Rikenellaceae</taxon>
        <taxon>Alistipes</taxon>
    </lineage>
</organism>
<dbReference type="PRINTS" id="PR00507">
    <property type="entry name" value="N12N6MTFRASE"/>
</dbReference>
<gene>
    <name evidence="4" type="ORF">BHV66_07150</name>
</gene>
<feature type="coiled-coil region" evidence="1">
    <location>
        <begin position="1049"/>
        <end position="1083"/>
    </location>
</feature>
<feature type="region of interest" description="Disordered" evidence="2">
    <location>
        <begin position="961"/>
        <end position="1018"/>
    </location>
</feature>
<feature type="compositionally biased region" description="Basic and acidic residues" evidence="2">
    <location>
        <begin position="1470"/>
        <end position="1479"/>
    </location>
</feature>
<feature type="compositionally biased region" description="Basic and acidic residues" evidence="2">
    <location>
        <begin position="1001"/>
        <end position="1010"/>
    </location>
</feature>
<dbReference type="SUPFAM" id="SSF53335">
    <property type="entry name" value="S-adenosyl-L-methionine-dependent methyltransferases"/>
    <property type="match status" value="1"/>
</dbReference>
<dbReference type="Pfam" id="PF18827">
    <property type="entry name" value="LPD14"/>
    <property type="match status" value="1"/>
</dbReference>